<dbReference type="EMBL" id="AB169976">
    <property type="protein sequence ID" value="BAD83727.1"/>
    <property type="molecule type" value="Genomic_DNA"/>
</dbReference>
<sequence length="155" mass="17479">MVKNTPPLNPPPATLSGCPTHYRGLVWLFSKINDCNGDDVCPINKIKIIRYALPSMHPIVPNYSVLSFEQCHHTPDGIYLFYAIIPKQKARLKRSKAIHITMFNDEYLQAKIKASQAGLSFSDLLSSCHFISTDGKSKTKKTRCKTALTDCTHWQ</sequence>
<organism evidence="1">
    <name type="scientific">Moraxella bovis</name>
    <dbReference type="NCBI Taxonomy" id="476"/>
    <lineage>
        <taxon>Bacteria</taxon>
        <taxon>Pseudomonadati</taxon>
        <taxon>Pseudomonadota</taxon>
        <taxon>Gammaproteobacteria</taxon>
        <taxon>Moraxellales</taxon>
        <taxon>Moraxellaceae</taxon>
        <taxon>Moraxella</taxon>
    </lineage>
</organism>
<name>Q5KTA7_MORBO</name>
<proteinExistence type="predicted"/>
<geneLocation type="plasmid" evidence="1">
    <name>pMBO-1</name>
</geneLocation>
<protein>
    <submittedName>
        <fullName evidence="1">Uncharacterized protein</fullName>
    </submittedName>
</protein>
<dbReference type="AlphaFoldDB" id="Q5KTA7"/>
<reference evidence="1" key="1">
    <citation type="journal article" date="2006" name="Vet. Microbiol.">
        <title>Filamentous-haemagglutinin-like protein genes encoded on a plasmid of Moraxella bovis.</title>
        <authorList>
            <person name="Kakuda T."/>
            <person name="Sarataphan N."/>
            <person name="Tanaka T."/>
            <person name="Takai S."/>
        </authorList>
    </citation>
    <scope>NUCLEOTIDE SEQUENCE</scope>
    <source>
        <strain evidence="1">EPP63</strain>
        <plasmid evidence="1">pMBO-1</plasmid>
    </source>
</reference>
<evidence type="ECO:0000313" key="1">
    <source>
        <dbReference type="EMBL" id="BAD83727.1"/>
    </source>
</evidence>
<keyword evidence="1" id="KW-0614">Plasmid</keyword>
<dbReference type="PROSITE" id="PS51257">
    <property type="entry name" value="PROKAR_LIPOPROTEIN"/>
    <property type="match status" value="1"/>
</dbReference>
<gene>
    <name evidence="1" type="primary">orf21</name>
</gene>
<accession>Q5KTA7</accession>